<dbReference type="Proteomes" id="UP001153334">
    <property type="component" value="Unassembled WGS sequence"/>
</dbReference>
<name>A0ACC2IW13_9PEZI</name>
<gene>
    <name evidence="1" type="ORF">ONZ43_g3762</name>
</gene>
<protein>
    <submittedName>
        <fullName evidence="1">Uncharacterized protein</fullName>
    </submittedName>
</protein>
<reference evidence="1" key="1">
    <citation type="submission" date="2022-11" db="EMBL/GenBank/DDBJ databases">
        <title>Genome Sequence of Nemania bipapillata.</title>
        <authorList>
            <person name="Buettner E."/>
        </authorList>
    </citation>
    <scope>NUCLEOTIDE SEQUENCE</scope>
    <source>
        <strain evidence="1">CP14</strain>
    </source>
</reference>
<evidence type="ECO:0000313" key="1">
    <source>
        <dbReference type="EMBL" id="KAJ8119248.1"/>
    </source>
</evidence>
<comment type="caution">
    <text evidence="1">The sequence shown here is derived from an EMBL/GenBank/DDBJ whole genome shotgun (WGS) entry which is preliminary data.</text>
</comment>
<sequence>MAILLGTKAGLQFSPEVYKVYTDEKGRVIDWLSPQLRVRHFIPPGPKGIPYTKPNNLKIEVTFLPHNSEHWFEITKSTDETKRSSEKFRYQFTHKEDCDIFQRQVRVWARDNHDIDPTFSFAYLGEDEPNHHVEYKIRWFKKEPERKGDTRLILRPYSEDTDLSYGPAADDPAKKGGHIKGLIRRMSGSPSVSSSSHSPSIGQSLAVLYGGKGKAAPEDEKLGYLDIEFQSFGLREKFVNACFDASHPNSHRTTLGSDSETLSPYPSSMFSLGSSSTSQATTPQHSISEMDSMRPAAEMGTYENSPSSLRLPSPASSHMVAVQFNNLNPFALPDPAVPTTCELEASERSPMDPSGKGPLE</sequence>
<organism evidence="1 2">
    <name type="scientific">Nemania bipapillata</name>
    <dbReference type="NCBI Taxonomy" id="110536"/>
    <lineage>
        <taxon>Eukaryota</taxon>
        <taxon>Fungi</taxon>
        <taxon>Dikarya</taxon>
        <taxon>Ascomycota</taxon>
        <taxon>Pezizomycotina</taxon>
        <taxon>Sordariomycetes</taxon>
        <taxon>Xylariomycetidae</taxon>
        <taxon>Xylariales</taxon>
        <taxon>Xylariaceae</taxon>
        <taxon>Nemania</taxon>
    </lineage>
</organism>
<dbReference type="EMBL" id="JAPESX010000920">
    <property type="protein sequence ID" value="KAJ8119248.1"/>
    <property type="molecule type" value="Genomic_DNA"/>
</dbReference>
<accession>A0ACC2IW13</accession>
<evidence type="ECO:0000313" key="2">
    <source>
        <dbReference type="Proteomes" id="UP001153334"/>
    </source>
</evidence>
<proteinExistence type="predicted"/>
<keyword evidence="2" id="KW-1185">Reference proteome</keyword>